<dbReference type="GO" id="GO:0005524">
    <property type="term" value="F:ATP binding"/>
    <property type="evidence" value="ECO:0007669"/>
    <property type="project" value="UniProtKB-KW"/>
</dbReference>
<dbReference type="InterPro" id="IPR042024">
    <property type="entry name" value="D-XK_euk"/>
</dbReference>
<dbReference type="CDD" id="cd07776">
    <property type="entry name" value="ASKHA_NBD_FGGY_SpXK-like"/>
    <property type="match status" value="1"/>
</dbReference>
<feature type="domain" description="Carbohydrate kinase FGGY C-terminal" evidence="6">
    <location>
        <begin position="308"/>
        <end position="492"/>
    </location>
</feature>
<dbReference type="InterPro" id="IPR000577">
    <property type="entry name" value="Carb_kinase_FGGY"/>
</dbReference>
<evidence type="ECO:0000256" key="3">
    <source>
        <dbReference type="ARBA" id="ARBA00022777"/>
    </source>
</evidence>
<dbReference type="InterPro" id="IPR018485">
    <property type="entry name" value="FGGY_C"/>
</dbReference>
<dbReference type="Proteomes" id="UP000198287">
    <property type="component" value="Unassembled WGS sequence"/>
</dbReference>
<dbReference type="STRING" id="158441.A0A226CZK6"/>
<dbReference type="PIRSF" id="PIRSF000538">
    <property type="entry name" value="GlpK"/>
    <property type="match status" value="1"/>
</dbReference>
<dbReference type="OrthoDB" id="1728974at2759"/>
<reference evidence="7 8" key="1">
    <citation type="submission" date="2015-12" db="EMBL/GenBank/DDBJ databases">
        <title>The genome of Folsomia candida.</title>
        <authorList>
            <person name="Faddeeva A."/>
            <person name="Derks M.F."/>
            <person name="Anvar Y."/>
            <person name="Smit S."/>
            <person name="Van Straalen N."/>
            <person name="Roelofs D."/>
        </authorList>
    </citation>
    <scope>NUCLEOTIDE SEQUENCE [LARGE SCALE GENOMIC DNA]</scope>
    <source>
        <strain evidence="7 8">VU population</strain>
        <tissue evidence="7">Whole body</tissue>
    </source>
</reference>
<dbReference type="EC" id="2.7.1.17" evidence="4"/>
<accession>A0A226CZK6</accession>
<evidence type="ECO:0000259" key="5">
    <source>
        <dbReference type="Pfam" id="PF00370"/>
    </source>
</evidence>
<evidence type="ECO:0000256" key="1">
    <source>
        <dbReference type="ARBA" id="ARBA00009156"/>
    </source>
</evidence>
<dbReference type="Pfam" id="PF00370">
    <property type="entry name" value="FGGY_N"/>
    <property type="match status" value="1"/>
</dbReference>
<dbReference type="GO" id="GO:0004856">
    <property type="term" value="F:D-xylulokinase activity"/>
    <property type="evidence" value="ECO:0007669"/>
    <property type="project" value="UniProtKB-UniRule"/>
</dbReference>
<dbReference type="EMBL" id="LNIX01000050">
    <property type="protein sequence ID" value="OXA37978.1"/>
    <property type="molecule type" value="Genomic_DNA"/>
</dbReference>
<comment type="caution">
    <text evidence="7">The sequence shown here is derived from an EMBL/GenBank/DDBJ whole genome shotgun (WGS) entry which is preliminary data.</text>
</comment>
<keyword evidence="4" id="KW-0067">ATP-binding</keyword>
<evidence type="ECO:0000313" key="8">
    <source>
        <dbReference type="Proteomes" id="UP000198287"/>
    </source>
</evidence>
<dbReference type="OMA" id="NSCALGG"/>
<feature type="domain" description="Carbohydrate kinase FGGY N-terminal" evidence="5">
    <location>
        <begin position="139"/>
        <end position="295"/>
    </location>
</feature>
<dbReference type="Gene3D" id="3.30.420.40">
    <property type="match status" value="2"/>
</dbReference>
<keyword evidence="4" id="KW-0119">Carbohydrate metabolism</keyword>
<keyword evidence="3 4" id="KW-0418">Kinase</keyword>
<dbReference type="FunFam" id="3.30.420.40:FF:000118">
    <property type="entry name" value="Xylulose kinase 2"/>
    <property type="match status" value="1"/>
</dbReference>
<proteinExistence type="inferred from homology"/>
<evidence type="ECO:0000259" key="6">
    <source>
        <dbReference type="Pfam" id="PF02782"/>
    </source>
</evidence>
<dbReference type="PANTHER" id="PTHR10196">
    <property type="entry name" value="SUGAR KINASE"/>
    <property type="match status" value="1"/>
</dbReference>
<keyword evidence="4" id="KW-0859">Xylose metabolism</keyword>
<dbReference type="AlphaFoldDB" id="A0A226CZK6"/>
<protein>
    <recommendedName>
        <fullName evidence="4">Xylulose kinase</fullName>
        <ecNumber evidence="4">2.7.1.17</ecNumber>
    </recommendedName>
</protein>
<gene>
    <name evidence="7" type="ORF">Fcan01_27296</name>
</gene>
<comment type="function">
    <text evidence="4">Phosphorylates D-xylulose to produce D-xylulose 5-phosphate, a molecule that may play an important role in the regulation of glucose metabolism and lipogenesis.</text>
</comment>
<keyword evidence="4" id="KW-0547">Nucleotide-binding</keyword>
<dbReference type="GO" id="GO:0042732">
    <property type="term" value="P:D-xylose metabolic process"/>
    <property type="evidence" value="ECO:0007669"/>
    <property type="project" value="UniProtKB-UniRule"/>
</dbReference>
<evidence type="ECO:0000313" key="7">
    <source>
        <dbReference type="EMBL" id="OXA37978.1"/>
    </source>
</evidence>
<keyword evidence="8" id="KW-1185">Reference proteome</keyword>
<organism evidence="7 8">
    <name type="scientific">Folsomia candida</name>
    <name type="common">Springtail</name>
    <dbReference type="NCBI Taxonomy" id="158441"/>
    <lineage>
        <taxon>Eukaryota</taxon>
        <taxon>Metazoa</taxon>
        <taxon>Ecdysozoa</taxon>
        <taxon>Arthropoda</taxon>
        <taxon>Hexapoda</taxon>
        <taxon>Collembola</taxon>
        <taxon>Entomobryomorpha</taxon>
        <taxon>Isotomoidea</taxon>
        <taxon>Isotomidae</taxon>
        <taxon>Proisotominae</taxon>
        <taxon>Folsomia</taxon>
    </lineage>
</organism>
<dbReference type="GO" id="GO:0005997">
    <property type="term" value="P:xylulose metabolic process"/>
    <property type="evidence" value="ECO:0007669"/>
    <property type="project" value="UniProtKB-UniRule"/>
</dbReference>
<evidence type="ECO:0000256" key="4">
    <source>
        <dbReference type="RuleBase" id="RU367058"/>
    </source>
</evidence>
<dbReference type="PANTHER" id="PTHR10196:SF57">
    <property type="entry name" value="XYLULOSE KINASE"/>
    <property type="match status" value="1"/>
</dbReference>
<sequence>MDDETEQSGGGPFYLGFDLSTQSVKAVVTNDALQVVQEVSVKFDQDLPEFGTSGGANRDPTNSKVVTAQPIMWVKAMGLVLEKLRLLEPPLLDQIVGISGAGQQHGSVFWKRGGLETLRNLDPDKFLHDQLAFAFAIQNSPIWMDSSTSEYCDMLEKAVGGAEVLAKLTGSRAYERFTGSQISKIFHTKREAYNATERISLVSSFIASIFLGSYAAIDYSDASGMNLLDIREKTWSPICLAGVVPEEGEGANLAEKLGPPTPTEAVLGTISPYFVERYGFSSDCKVVAFTGDNPSSFAEMCLGANDIAVSLGTSDTLFLSMPSLPQHGFGEGHIFVNPIASKDHYMALLCFKNGSLTRERIRRDYANGSWSIFNELLDSTPRGNFGNVGFYYDLWEIIPKIKNGDHKFNKEGSKLTKFTSNEVEVRALIEGQFLSRRLHAEKIGCKITKETKILATGGGSANPKILQILSDVFNAPVYVQGDSNSADLGACYRVKHALYGEGRPFDQFIQSVQAYQKVWDPNKDAKEIYDKMLQRFAILEQTILNL</sequence>
<dbReference type="Pfam" id="PF02782">
    <property type="entry name" value="FGGY_C"/>
    <property type="match status" value="1"/>
</dbReference>
<dbReference type="SUPFAM" id="SSF53067">
    <property type="entry name" value="Actin-like ATPase domain"/>
    <property type="match status" value="2"/>
</dbReference>
<name>A0A226CZK6_FOLCA</name>
<dbReference type="InterPro" id="IPR043129">
    <property type="entry name" value="ATPase_NBD"/>
</dbReference>
<comment type="similarity">
    <text evidence="1 4">Belongs to the FGGY kinase family.</text>
</comment>
<comment type="catalytic activity">
    <reaction evidence="4">
        <text>D-xylulose + ATP = D-xylulose 5-phosphate + ADP + H(+)</text>
        <dbReference type="Rhea" id="RHEA:10964"/>
        <dbReference type="ChEBI" id="CHEBI:15378"/>
        <dbReference type="ChEBI" id="CHEBI:17140"/>
        <dbReference type="ChEBI" id="CHEBI:30616"/>
        <dbReference type="ChEBI" id="CHEBI:57737"/>
        <dbReference type="ChEBI" id="CHEBI:456216"/>
        <dbReference type="EC" id="2.7.1.17"/>
    </reaction>
</comment>
<evidence type="ECO:0000256" key="2">
    <source>
        <dbReference type="ARBA" id="ARBA00022679"/>
    </source>
</evidence>
<dbReference type="GO" id="GO:0005829">
    <property type="term" value="C:cytosol"/>
    <property type="evidence" value="ECO:0007669"/>
    <property type="project" value="TreeGrafter"/>
</dbReference>
<dbReference type="InterPro" id="IPR018484">
    <property type="entry name" value="FGGY_N"/>
</dbReference>
<keyword evidence="2 4" id="KW-0808">Transferase</keyword>